<sequence length="244" mass="26897">MRLKDASILVADDEVRLLSIFKRWFEQEGCRVLTAEDGEQALALLQNEPVDMLISDIRMPKMDGIELVKHVKQLQTYFPKIIFISGDSDIDERESCHLGIHRKLAKPIARAALVFAVKTCLTGKEARWSEPFAIVPEQNLTAVFASVESAKNQGLIAFGHGGFNIRSTLAVARGETIGLKLEFAADRNALAGQGVVRWRGEGHIGVEITFVEDSNRAWVIDLTEQNVTGSFIPRSAGVASAQPR</sequence>
<evidence type="ECO:0000256" key="2">
    <source>
        <dbReference type="PROSITE-ProRule" id="PRU00169"/>
    </source>
</evidence>
<dbReference type="SUPFAM" id="SSF52172">
    <property type="entry name" value="CheY-like"/>
    <property type="match status" value="1"/>
</dbReference>
<dbReference type="Gene3D" id="3.40.50.2300">
    <property type="match status" value="1"/>
</dbReference>
<dbReference type="PROSITE" id="PS50110">
    <property type="entry name" value="RESPONSE_REGULATORY"/>
    <property type="match status" value="1"/>
</dbReference>
<dbReference type="Pfam" id="PF00072">
    <property type="entry name" value="Response_reg"/>
    <property type="match status" value="1"/>
</dbReference>
<evidence type="ECO:0000313" key="4">
    <source>
        <dbReference type="EMBL" id="RBP17767.1"/>
    </source>
</evidence>
<dbReference type="OrthoDB" id="9802155at2"/>
<accession>A0A366FT59</accession>
<name>A0A366FT59_9HYPH</name>
<protein>
    <submittedName>
        <fullName evidence="4">Response regulator receiver domain-containing protein</fullName>
    </submittedName>
</protein>
<keyword evidence="5" id="KW-1185">Reference proteome</keyword>
<evidence type="ECO:0000256" key="1">
    <source>
        <dbReference type="ARBA" id="ARBA00022553"/>
    </source>
</evidence>
<comment type="caution">
    <text evidence="4">The sequence shown here is derived from an EMBL/GenBank/DDBJ whole genome shotgun (WGS) entry which is preliminary data.</text>
</comment>
<gene>
    <name evidence="4" type="ORF">DFR50_102260</name>
</gene>
<dbReference type="PANTHER" id="PTHR44591:SF21">
    <property type="entry name" value="TWO-COMPONENT RESPONSE REGULATOR"/>
    <property type="match status" value="1"/>
</dbReference>
<dbReference type="SMART" id="SM00448">
    <property type="entry name" value="REC"/>
    <property type="match status" value="1"/>
</dbReference>
<evidence type="ECO:0000259" key="3">
    <source>
        <dbReference type="PROSITE" id="PS50110"/>
    </source>
</evidence>
<dbReference type="EMBL" id="QNRK01000002">
    <property type="protein sequence ID" value="RBP17767.1"/>
    <property type="molecule type" value="Genomic_DNA"/>
</dbReference>
<dbReference type="AlphaFoldDB" id="A0A366FT59"/>
<dbReference type="RefSeq" id="WP_113887712.1">
    <property type="nucleotide sequence ID" value="NZ_QNRK01000002.1"/>
</dbReference>
<dbReference type="InterPro" id="IPR001789">
    <property type="entry name" value="Sig_transdc_resp-reg_receiver"/>
</dbReference>
<proteinExistence type="predicted"/>
<dbReference type="GO" id="GO:0000160">
    <property type="term" value="P:phosphorelay signal transduction system"/>
    <property type="evidence" value="ECO:0007669"/>
    <property type="project" value="InterPro"/>
</dbReference>
<keyword evidence="1 2" id="KW-0597">Phosphoprotein</keyword>
<dbReference type="Proteomes" id="UP000253529">
    <property type="component" value="Unassembled WGS sequence"/>
</dbReference>
<dbReference type="InterPro" id="IPR011006">
    <property type="entry name" value="CheY-like_superfamily"/>
</dbReference>
<organism evidence="4 5">
    <name type="scientific">Roseiarcus fermentans</name>
    <dbReference type="NCBI Taxonomy" id="1473586"/>
    <lineage>
        <taxon>Bacteria</taxon>
        <taxon>Pseudomonadati</taxon>
        <taxon>Pseudomonadota</taxon>
        <taxon>Alphaproteobacteria</taxon>
        <taxon>Hyphomicrobiales</taxon>
        <taxon>Roseiarcaceae</taxon>
        <taxon>Roseiarcus</taxon>
    </lineage>
</organism>
<dbReference type="PANTHER" id="PTHR44591">
    <property type="entry name" value="STRESS RESPONSE REGULATOR PROTEIN 1"/>
    <property type="match status" value="1"/>
</dbReference>
<feature type="domain" description="Response regulatory" evidence="3">
    <location>
        <begin position="7"/>
        <end position="121"/>
    </location>
</feature>
<dbReference type="InterPro" id="IPR050595">
    <property type="entry name" value="Bact_response_regulator"/>
</dbReference>
<reference evidence="4 5" key="1">
    <citation type="submission" date="2018-06" db="EMBL/GenBank/DDBJ databases">
        <title>Genomic Encyclopedia of Type Strains, Phase IV (KMG-IV): sequencing the most valuable type-strain genomes for metagenomic binning, comparative biology and taxonomic classification.</title>
        <authorList>
            <person name="Goeker M."/>
        </authorList>
    </citation>
    <scope>NUCLEOTIDE SEQUENCE [LARGE SCALE GENOMIC DNA]</scope>
    <source>
        <strain evidence="4 5">DSM 24875</strain>
    </source>
</reference>
<evidence type="ECO:0000313" key="5">
    <source>
        <dbReference type="Proteomes" id="UP000253529"/>
    </source>
</evidence>
<feature type="modified residue" description="4-aspartylphosphate" evidence="2">
    <location>
        <position position="56"/>
    </location>
</feature>